<reference evidence="2" key="1">
    <citation type="submission" date="2021-03" db="EMBL/GenBank/DDBJ databases">
        <authorList>
            <person name="Kanchanasin P."/>
            <person name="Saeng-In P."/>
            <person name="Phongsopitanun W."/>
            <person name="Yuki M."/>
            <person name="Kudo T."/>
            <person name="Ohkuma M."/>
            <person name="Tanasupawat S."/>
        </authorList>
    </citation>
    <scope>NUCLEOTIDE SEQUENCE</scope>
    <source>
        <strain evidence="2">GKU 128</strain>
    </source>
</reference>
<evidence type="ECO:0000313" key="2">
    <source>
        <dbReference type="EMBL" id="MBO2448585.1"/>
    </source>
</evidence>
<dbReference type="InterPro" id="IPR029066">
    <property type="entry name" value="PLP-binding_barrel"/>
</dbReference>
<protein>
    <submittedName>
        <fullName evidence="2">Alanine racemase</fullName>
    </submittedName>
</protein>
<dbReference type="EMBL" id="JAGEOJ010000006">
    <property type="protein sequence ID" value="MBO2448585.1"/>
    <property type="molecule type" value="Genomic_DNA"/>
</dbReference>
<keyword evidence="3" id="KW-1185">Reference proteome</keyword>
<dbReference type="SUPFAM" id="SSF51419">
    <property type="entry name" value="PLP-binding barrel"/>
    <property type="match status" value="1"/>
</dbReference>
<gene>
    <name evidence="2" type="ORF">J4573_15890</name>
</gene>
<dbReference type="InterPro" id="IPR051466">
    <property type="entry name" value="D-amino_acid_metab_enzyme"/>
</dbReference>
<accession>A0A939TA19</accession>
<dbReference type="Gene3D" id="3.20.20.10">
    <property type="entry name" value="Alanine racemase"/>
    <property type="match status" value="1"/>
</dbReference>
<dbReference type="AlphaFoldDB" id="A0A939TA19"/>
<dbReference type="PANTHER" id="PTHR28004">
    <property type="entry name" value="ZGC:162816-RELATED"/>
    <property type="match status" value="1"/>
</dbReference>
<dbReference type="PANTHER" id="PTHR28004:SF2">
    <property type="entry name" value="D-SERINE DEHYDRATASE"/>
    <property type="match status" value="1"/>
</dbReference>
<feature type="domain" description="Alanine racemase N-terminal" evidence="1">
    <location>
        <begin position="21"/>
        <end position="219"/>
    </location>
</feature>
<proteinExistence type="predicted"/>
<evidence type="ECO:0000313" key="3">
    <source>
        <dbReference type="Proteomes" id="UP000669179"/>
    </source>
</evidence>
<evidence type="ECO:0000259" key="1">
    <source>
        <dbReference type="Pfam" id="PF01168"/>
    </source>
</evidence>
<sequence>MQSVLQGERGPLGSPPFGFLDLQALRANAEELVVQAKGKPLRVATKSIRCLPVLDELLAMGAFRGVLALTLGEALMLDRLGYRDVVVGYPTADREALSLLVANAAACTNITLMFDSPDQLDLVDSVAPPRSRPVLRACLELDASLRVGPAHFGARRSPLFRPAELRDFARQVVDRPGYAPVGIMAYEGQVAGVYDAGRSPRAVAVRAMQRLSKRELRPRRAAAIRAVREVFEPEFVNGGGTGSVGFTADDPAVTEIAAGSGIYAPGLFTRYRNLPLSPAAFFACPVVRKPRADIATVSGGGWVASGTPGADRLPTIAYPEGLSFVANESAGEAQTPLHGDAARGLAVGDLVIFRHAKAGELCERVNELLVIDGECVADRWQTYRGRGVALQ</sequence>
<dbReference type="GO" id="GO:0008721">
    <property type="term" value="F:D-serine ammonia-lyase activity"/>
    <property type="evidence" value="ECO:0007669"/>
    <property type="project" value="TreeGrafter"/>
</dbReference>
<dbReference type="Proteomes" id="UP000669179">
    <property type="component" value="Unassembled WGS sequence"/>
</dbReference>
<dbReference type="InterPro" id="IPR001608">
    <property type="entry name" value="Ala_racemase_N"/>
</dbReference>
<name>A0A939TA19_9ACTN</name>
<dbReference type="Pfam" id="PF01168">
    <property type="entry name" value="Ala_racemase_N"/>
    <property type="match status" value="1"/>
</dbReference>
<comment type="caution">
    <text evidence="2">The sequence shown here is derived from an EMBL/GenBank/DDBJ whole genome shotgun (WGS) entry which is preliminary data.</text>
</comment>
<organism evidence="2 3">
    <name type="scientific">Actinomadura barringtoniae</name>
    <dbReference type="NCBI Taxonomy" id="1427535"/>
    <lineage>
        <taxon>Bacteria</taxon>
        <taxon>Bacillati</taxon>
        <taxon>Actinomycetota</taxon>
        <taxon>Actinomycetes</taxon>
        <taxon>Streptosporangiales</taxon>
        <taxon>Thermomonosporaceae</taxon>
        <taxon>Actinomadura</taxon>
    </lineage>
</organism>
<dbReference type="GO" id="GO:0036088">
    <property type="term" value="P:D-serine catabolic process"/>
    <property type="evidence" value="ECO:0007669"/>
    <property type="project" value="TreeGrafter"/>
</dbReference>